<feature type="domain" description="Apea-like HEPN" evidence="1">
    <location>
        <begin position="291"/>
        <end position="420"/>
    </location>
</feature>
<sequence>MRIEHGYLIRPNIPNNIQASVNLKITDSLIEFEFSEDAIALNEIETNEILLGEFNGFGKVTILGCTQSSLKMGCSANIIKYKVNHLLIGVHIYNWQDLEFSKCIVNIPSLFEWVNIRPIKNNIYSENKIQLDVPNDEKIASLERFDLFFSFGYETKAEKNEIHLKQHTYLKIVSKEKKLLIEEYMEIITHFKKFLLFIINKSPISESISFYDSKHNIENTNTLIPIELITPSKKNESPKSISLIRIDYTEIATCFEDIIKNWFENNNLKPSVDLIIEKFLNPKLSRENDFLNACFAIETFHRRFKTINTYSKAVFKKIRKDIIENIEDDDIKNFIYEKLSYANEPTFRTRLFDLKEYFESILASNINIDEYIIKIVKTRNFLVHRGDNKKTFNELDMFFAARYLENIVRICILIELKVPENIVLNIQNCNKNYLQSLYEINKKTNKTVPNGVYNQWLWFS</sequence>
<proteinExistence type="predicted"/>
<dbReference type="InterPro" id="IPR041223">
    <property type="entry name" value="ApeA_NTD"/>
</dbReference>
<dbReference type="KEGG" id="asx:CDL62_15760"/>
<gene>
    <name evidence="3" type="ORF">SAMN03080601_03594</name>
</gene>
<evidence type="ECO:0000313" key="3">
    <source>
        <dbReference type="EMBL" id="SKC24295.1"/>
    </source>
</evidence>
<dbReference type="Proteomes" id="UP000191055">
    <property type="component" value="Unassembled WGS sequence"/>
</dbReference>
<evidence type="ECO:0000313" key="4">
    <source>
        <dbReference type="Proteomes" id="UP000191055"/>
    </source>
</evidence>
<protein>
    <submittedName>
        <fullName evidence="3">Uncharacterized protein</fullName>
    </submittedName>
</protein>
<keyword evidence="4" id="KW-1185">Reference proteome</keyword>
<dbReference type="Pfam" id="PF18862">
    <property type="entry name" value="ApeA_NTD1"/>
    <property type="match status" value="1"/>
</dbReference>
<dbReference type="Pfam" id="PF18739">
    <property type="entry name" value="HEPN_Apea"/>
    <property type="match status" value="1"/>
</dbReference>
<evidence type="ECO:0000259" key="2">
    <source>
        <dbReference type="Pfam" id="PF18862"/>
    </source>
</evidence>
<dbReference type="OrthoDB" id="1397981at2"/>
<dbReference type="EMBL" id="FUYV01000074">
    <property type="protein sequence ID" value="SKC24295.1"/>
    <property type="molecule type" value="Genomic_DNA"/>
</dbReference>
<dbReference type="InterPro" id="IPR041229">
    <property type="entry name" value="HEPN_Apea"/>
</dbReference>
<accession>A0A1T5HUF1</accession>
<dbReference type="KEGG" id="asx:CDL62_15355"/>
<feature type="domain" description="ApeA N-terminal" evidence="2">
    <location>
        <begin position="30"/>
        <end position="262"/>
    </location>
</feature>
<dbReference type="RefSeq" id="WP_079559223.1">
    <property type="nucleotide sequence ID" value="NZ_CP021904.1"/>
</dbReference>
<dbReference type="AlphaFoldDB" id="A0A1T5HUF1"/>
<name>A0A1T5HUF1_9BACT</name>
<reference evidence="4" key="1">
    <citation type="submission" date="2017-02" db="EMBL/GenBank/DDBJ databases">
        <authorList>
            <person name="Varghese N."/>
            <person name="Submissions S."/>
        </authorList>
    </citation>
    <scope>NUCLEOTIDE SEQUENCE [LARGE SCALE GENOMIC DNA]</scope>
    <source>
        <strain evidence="4">DSM 24412</strain>
    </source>
</reference>
<evidence type="ECO:0000259" key="1">
    <source>
        <dbReference type="Pfam" id="PF18739"/>
    </source>
</evidence>
<organism evidence="3 4">
    <name type="scientific">Alkalitalea saponilacus</name>
    <dbReference type="NCBI Taxonomy" id="889453"/>
    <lineage>
        <taxon>Bacteria</taxon>
        <taxon>Pseudomonadati</taxon>
        <taxon>Bacteroidota</taxon>
        <taxon>Bacteroidia</taxon>
        <taxon>Marinilabiliales</taxon>
        <taxon>Marinilabiliaceae</taxon>
        <taxon>Alkalitalea</taxon>
    </lineage>
</organism>